<sequence length="75" mass="8113">MNRRVSVRGGGTGIDPATATHCAQRNAQVVIIGLRANVLEHAAEAIERVFPDAPSTVPWLPAWACLIRWNAIGIR</sequence>
<proteinExistence type="predicted"/>
<name>A0A6J5JS14_9BURK</name>
<reference evidence="1 2" key="1">
    <citation type="submission" date="2020-04" db="EMBL/GenBank/DDBJ databases">
        <authorList>
            <person name="Depoorter E."/>
        </authorList>
    </citation>
    <scope>NUCLEOTIDE SEQUENCE [LARGE SCALE GENOMIC DNA]</scope>
    <source>
        <strain evidence="1 2">BCC0217</strain>
    </source>
</reference>
<evidence type="ECO:0000313" key="2">
    <source>
        <dbReference type="Proteomes" id="UP000494301"/>
    </source>
</evidence>
<dbReference type="Proteomes" id="UP000494301">
    <property type="component" value="Unassembled WGS sequence"/>
</dbReference>
<dbReference type="SUPFAM" id="SSF51735">
    <property type="entry name" value="NAD(P)-binding Rossmann-fold domains"/>
    <property type="match status" value="1"/>
</dbReference>
<dbReference type="InterPro" id="IPR036291">
    <property type="entry name" value="NAD(P)-bd_dom_sf"/>
</dbReference>
<dbReference type="Gene3D" id="3.40.50.720">
    <property type="entry name" value="NAD(P)-binding Rossmann-like Domain"/>
    <property type="match status" value="1"/>
</dbReference>
<dbReference type="AlphaFoldDB" id="A0A6J5JS14"/>
<dbReference type="RefSeq" id="WP_175984778.1">
    <property type="nucleotide sequence ID" value="NZ_CADFDD010000005.1"/>
</dbReference>
<gene>
    <name evidence="1" type="ORF">BLA3211_07960</name>
</gene>
<evidence type="ECO:0000313" key="1">
    <source>
        <dbReference type="EMBL" id="CAB3974339.1"/>
    </source>
</evidence>
<accession>A0A6J5JS14</accession>
<dbReference type="EMBL" id="CABWIL020000046">
    <property type="protein sequence ID" value="CAB3974339.1"/>
    <property type="molecule type" value="Genomic_DNA"/>
</dbReference>
<organism evidence="1 2">
    <name type="scientific">Burkholderia aenigmatica</name>
    <dbReference type="NCBI Taxonomy" id="2015348"/>
    <lineage>
        <taxon>Bacteria</taxon>
        <taxon>Pseudomonadati</taxon>
        <taxon>Pseudomonadota</taxon>
        <taxon>Betaproteobacteria</taxon>
        <taxon>Burkholderiales</taxon>
        <taxon>Burkholderiaceae</taxon>
        <taxon>Burkholderia</taxon>
        <taxon>Burkholderia cepacia complex</taxon>
    </lineage>
</organism>
<protein>
    <submittedName>
        <fullName evidence="1">Putative 3-oxacyl-ACP reductase</fullName>
    </submittedName>
</protein>